<feature type="active site" description="Proton donor/acceptor" evidence="7">
    <location>
        <position position="75"/>
    </location>
</feature>
<dbReference type="STRING" id="1531429.JI75_02660"/>
<dbReference type="GO" id="GO:0009252">
    <property type="term" value="P:peptidoglycan biosynthetic process"/>
    <property type="evidence" value="ECO:0007669"/>
    <property type="project" value="UniProtKB-UniRule"/>
</dbReference>
<keyword evidence="3 7" id="KW-0133">Cell shape</keyword>
<dbReference type="GO" id="GO:0008881">
    <property type="term" value="F:glutamate racemase activity"/>
    <property type="evidence" value="ECO:0007669"/>
    <property type="project" value="UniProtKB-UniRule"/>
</dbReference>
<keyword evidence="4 7" id="KW-0573">Peptidoglycan synthesis</keyword>
<dbReference type="RefSeq" id="WP_039688516.1">
    <property type="nucleotide sequence ID" value="NZ_CP009302.1"/>
</dbReference>
<comment type="similarity">
    <text evidence="7">Belongs to the aspartate/glutamate racemases family.</text>
</comment>
<dbReference type="PANTHER" id="PTHR21198:SF3">
    <property type="entry name" value="GLUTAMATE RACEMASE"/>
    <property type="match status" value="1"/>
</dbReference>
<evidence type="ECO:0000256" key="2">
    <source>
        <dbReference type="ARBA" id="ARBA00013090"/>
    </source>
</evidence>
<dbReference type="EC" id="5.1.1.3" evidence="2 7"/>
<dbReference type="InterPro" id="IPR015942">
    <property type="entry name" value="Asp/Glu/hydantoin_racemase"/>
</dbReference>
<dbReference type="OrthoDB" id="9801055at2"/>
<dbReference type="PROSITE" id="PS00923">
    <property type="entry name" value="ASP_GLU_RACEMASE_1"/>
    <property type="match status" value="1"/>
</dbReference>
<dbReference type="PANTHER" id="PTHR21198">
    <property type="entry name" value="GLUTAMATE RACEMASE"/>
    <property type="match status" value="1"/>
</dbReference>
<feature type="binding site" evidence="7">
    <location>
        <begin position="185"/>
        <end position="186"/>
    </location>
    <ligand>
        <name>substrate</name>
    </ligand>
</feature>
<dbReference type="GO" id="GO:0071555">
    <property type="term" value="P:cell wall organization"/>
    <property type="evidence" value="ECO:0007669"/>
    <property type="project" value="UniProtKB-KW"/>
</dbReference>
<keyword evidence="6 7" id="KW-0961">Cell wall biogenesis/degradation</keyword>
<dbReference type="HOGENOM" id="CLU_052344_1_0_11"/>
<dbReference type="KEGG" id="cbac:JI75_02660"/>
<feature type="binding site" evidence="7">
    <location>
        <begin position="12"/>
        <end position="13"/>
    </location>
    <ligand>
        <name>substrate</name>
    </ligand>
</feature>
<comment type="pathway">
    <text evidence="7">Cell wall biogenesis; peptidoglycan biosynthesis.</text>
</comment>
<dbReference type="InterPro" id="IPR004391">
    <property type="entry name" value="Glu_race"/>
</dbReference>
<dbReference type="PROSITE" id="PS00924">
    <property type="entry name" value="ASP_GLU_RACEMASE_2"/>
    <property type="match status" value="1"/>
</dbReference>
<protein>
    <recommendedName>
        <fullName evidence="2 7">Glutamate racemase</fullName>
        <ecNumber evidence="2 7">5.1.1.3</ecNumber>
    </recommendedName>
</protein>
<name>A0A0A8B2U5_9ACTN</name>
<evidence type="ECO:0000313" key="9">
    <source>
        <dbReference type="Proteomes" id="UP000031121"/>
    </source>
</evidence>
<dbReference type="UniPathway" id="UPA00219"/>
<sequence>MDEFDGYIGVFDSGVGGISVLKEAVAELPHENFLFFGDSAHAPYGEKSVEWVRERSEQIVDHLIASGVKAVVIACNTATSAAAEVLRAKYPDVPIIGVEPALKPAAISPEGDRILVMATQVTLGLEKFHKLSEEWGGDKVHTVACDGLAARIEQGNLGAPDLIELLESLIGPYCGRVTSVVLGCTHYPFIARQIQRVLGDDVMLFDGGEGTARHLALVLEEAELLSDYPGEGLVEFRSSKNSPEEIELYRWFFDRSLRA</sequence>
<reference evidence="9" key="1">
    <citation type="submission" date="2014-08" db="EMBL/GenBank/DDBJ databases">
        <title>Coriobacteriaceae sp. complete genome.</title>
        <authorList>
            <person name="Looft T."/>
            <person name="Bayles D.O."/>
            <person name="Stanton T.B."/>
        </authorList>
    </citation>
    <scope>NUCLEOTIDE SEQUENCE [LARGE SCALE GENOMIC DNA]</scope>
    <source>
        <strain evidence="9">68-1-3</strain>
    </source>
</reference>
<evidence type="ECO:0000256" key="5">
    <source>
        <dbReference type="ARBA" id="ARBA00023235"/>
    </source>
</evidence>
<comment type="function">
    <text evidence="7">Provides the (R)-glutamate required for cell wall biosynthesis.</text>
</comment>
<accession>A0A0A8B2U5</accession>
<dbReference type="SUPFAM" id="SSF53681">
    <property type="entry name" value="Aspartate/glutamate racemase"/>
    <property type="match status" value="2"/>
</dbReference>
<comment type="catalytic activity">
    <reaction evidence="1 7">
        <text>L-glutamate = D-glutamate</text>
        <dbReference type="Rhea" id="RHEA:12813"/>
        <dbReference type="ChEBI" id="CHEBI:29985"/>
        <dbReference type="ChEBI" id="CHEBI:29986"/>
        <dbReference type="EC" id="5.1.1.3"/>
    </reaction>
</comment>
<dbReference type="InterPro" id="IPR018187">
    <property type="entry name" value="Asp/Glu_racemase_AS_1"/>
</dbReference>
<evidence type="ECO:0000256" key="3">
    <source>
        <dbReference type="ARBA" id="ARBA00022960"/>
    </source>
</evidence>
<dbReference type="InterPro" id="IPR033134">
    <property type="entry name" value="Asp/Glu_racemase_AS_2"/>
</dbReference>
<dbReference type="AlphaFoldDB" id="A0A0A8B2U5"/>
<dbReference type="Pfam" id="PF01177">
    <property type="entry name" value="Asp_Glu_race"/>
    <property type="match status" value="1"/>
</dbReference>
<gene>
    <name evidence="7" type="primary">murI</name>
    <name evidence="8" type="ORF">JI75_02660</name>
</gene>
<dbReference type="Proteomes" id="UP000031121">
    <property type="component" value="Chromosome"/>
</dbReference>
<dbReference type="NCBIfam" id="TIGR00067">
    <property type="entry name" value="glut_race"/>
    <property type="match status" value="1"/>
</dbReference>
<evidence type="ECO:0000256" key="1">
    <source>
        <dbReference type="ARBA" id="ARBA00001602"/>
    </source>
</evidence>
<keyword evidence="5 7" id="KW-0413">Isomerase</keyword>
<feature type="active site" description="Proton donor/acceptor" evidence="7">
    <location>
        <position position="184"/>
    </location>
</feature>
<reference evidence="8 9" key="2">
    <citation type="journal article" date="2015" name="Genome Announc.">
        <title>Complete Genome Sequence of Coriobacteriaceae Strain 68-1-3, a Novel Mucus-Degrading Isolate from the Swine Intestinal Tract.</title>
        <authorList>
            <person name="Looft T."/>
            <person name="Bayles D.O."/>
            <person name="Alt D.P."/>
            <person name="Stanton T.B."/>
        </authorList>
    </citation>
    <scope>NUCLEOTIDE SEQUENCE [LARGE SCALE GENOMIC DNA]</scope>
    <source>
        <strain evidence="8 9">68-1-3</strain>
    </source>
</reference>
<dbReference type="Gene3D" id="3.40.50.1860">
    <property type="match status" value="2"/>
</dbReference>
<keyword evidence="9" id="KW-1185">Reference proteome</keyword>
<feature type="binding site" evidence="7">
    <location>
        <begin position="76"/>
        <end position="77"/>
    </location>
    <ligand>
        <name>substrate</name>
    </ligand>
</feature>
<dbReference type="InterPro" id="IPR001920">
    <property type="entry name" value="Asp/Glu_race"/>
</dbReference>
<evidence type="ECO:0000313" key="8">
    <source>
        <dbReference type="EMBL" id="AJC11730.1"/>
    </source>
</evidence>
<proteinExistence type="inferred from homology"/>
<dbReference type="GO" id="GO:0008360">
    <property type="term" value="P:regulation of cell shape"/>
    <property type="evidence" value="ECO:0007669"/>
    <property type="project" value="UniProtKB-KW"/>
</dbReference>
<evidence type="ECO:0000256" key="7">
    <source>
        <dbReference type="HAMAP-Rule" id="MF_00258"/>
    </source>
</evidence>
<organism evidence="8 9">
    <name type="scientific">Berryella intestinalis</name>
    <dbReference type="NCBI Taxonomy" id="1531429"/>
    <lineage>
        <taxon>Bacteria</taxon>
        <taxon>Bacillati</taxon>
        <taxon>Actinomycetota</taxon>
        <taxon>Coriobacteriia</taxon>
        <taxon>Eggerthellales</taxon>
        <taxon>Eggerthellaceae</taxon>
        <taxon>Berryella</taxon>
    </lineage>
</organism>
<dbReference type="HAMAP" id="MF_00258">
    <property type="entry name" value="Glu_racemase"/>
    <property type="match status" value="1"/>
</dbReference>
<feature type="binding site" evidence="7">
    <location>
        <begin position="44"/>
        <end position="45"/>
    </location>
    <ligand>
        <name>substrate</name>
    </ligand>
</feature>
<evidence type="ECO:0000256" key="6">
    <source>
        <dbReference type="ARBA" id="ARBA00023316"/>
    </source>
</evidence>
<dbReference type="EMBL" id="CP009302">
    <property type="protein sequence ID" value="AJC11730.1"/>
    <property type="molecule type" value="Genomic_DNA"/>
</dbReference>
<evidence type="ECO:0000256" key="4">
    <source>
        <dbReference type="ARBA" id="ARBA00022984"/>
    </source>
</evidence>